<dbReference type="Gene3D" id="1.20.1170.10">
    <property type="match status" value="1"/>
</dbReference>
<sequence>MNHFIFKDTQEPANAIVQKVKSLSPADFPIALDQLMSTQCLSQAKSIVLLLQKNVELNKLIAIKTLQTKMRDIARSYLDEYIPQILSLLTDISGFYNFFSSYYQDIYELIHSLNETSDENEKNGSITDISEAIHDLHSFTIKKQDKANALVTDLEQYRDDPQKLEDTLNNTQKTAEQLYVGESTEIKALEASLHELSKEINVINAQIASGALHSVKNILKISTSLVTEYSPEKPLTKSDQSKSEKLESKVKITEGVKEEVTAEPIPVINGNIQAFSDNKPIPSLHQEKLKTTLTRYRESIENLKKYSIESSVYFALIQEWKNFVKSICLIEGCIKYLAIAWKGLAENFEAFKQKLISQTGMDNNDIDYMKQQWSLTHDDLTALYQKSIYFQNSTYLEVINSIETYDRTAVGIPRVKNGRFMQKIIAENSKDKLQHENSSTETIK</sequence>
<reference evidence="2" key="2">
    <citation type="submission" date="2007-10" db="EMBL/GenBank/DDBJ databases">
        <authorList>
            <person name="Myers G.S."/>
        </authorList>
    </citation>
    <scope>NUCLEOTIDE SEQUENCE [LARGE SCALE GENOMIC DNA]</scope>
</reference>
<dbReference type="SUPFAM" id="SSF58100">
    <property type="entry name" value="Bacterial hemolysins"/>
    <property type="match status" value="1"/>
</dbReference>
<dbReference type="STRING" id="59196.RICGR_0158"/>
<dbReference type="GO" id="GO:0016020">
    <property type="term" value="C:membrane"/>
    <property type="evidence" value="ECO:0007669"/>
    <property type="project" value="InterPro"/>
</dbReference>
<dbReference type="RefSeq" id="WP_006035943.1">
    <property type="nucleotide sequence ID" value="NZ_AAQJ02000001.1"/>
</dbReference>
<evidence type="ECO:0000313" key="2">
    <source>
        <dbReference type="EMBL" id="EDP46979.1"/>
    </source>
</evidence>
<dbReference type="CDD" id="cd21116">
    <property type="entry name" value="ClyA-like"/>
    <property type="match status" value="1"/>
</dbReference>
<dbReference type="InterPro" id="IPR008414">
    <property type="entry name" value="HBL"/>
</dbReference>
<dbReference type="AlphaFoldDB" id="A8PKF7"/>
<dbReference type="PANTHER" id="PTHR38443:SF2">
    <property type="entry name" value="NON-HEMOLYTIC ENTEROTOXIN LYTIC COMPONENT L1"/>
    <property type="match status" value="1"/>
</dbReference>
<dbReference type="eggNOG" id="COG0466">
    <property type="taxonomic scope" value="Bacteria"/>
</dbReference>
<gene>
    <name evidence="2" type="ORF">RICGR_0158</name>
</gene>
<keyword evidence="1" id="KW-0175">Coiled coil</keyword>
<feature type="coiled-coil region" evidence="1">
    <location>
        <begin position="179"/>
        <end position="206"/>
    </location>
</feature>
<name>A8PKF7_9COXI</name>
<protein>
    <submittedName>
        <fullName evidence="2">Uncharacterized protein</fullName>
    </submittedName>
</protein>
<proteinExistence type="predicted"/>
<comment type="caution">
    <text evidence="2">The sequence shown here is derived from an EMBL/GenBank/DDBJ whole genome shotgun (WGS) entry which is preliminary data.</text>
</comment>
<evidence type="ECO:0000313" key="3">
    <source>
        <dbReference type="Proteomes" id="UP000054075"/>
    </source>
</evidence>
<organism evidence="2 3">
    <name type="scientific">Rickettsiella grylli</name>
    <dbReference type="NCBI Taxonomy" id="59196"/>
    <lineage>
        <taxon>Bacteria</taxon>
        <taxon>Pseudomonadati</taxon>
        <taxon>Pseudomonadota</taxon>
        <taxon>Gammaproteobacteria</taxon>
        <taxon>Legionellales</taxon>
        <taxon>Coxiellaceae</taxon>
        <taxon>Rickettsiella</taxon>
    </lineage>
</organism>
<dbReference type="PANTHER" id="PTHR38443">
    <property type="match status" value="1"/>
</dbReference>
<keyword evidence="3" id="KW-1185">Reference proteome</keyword>
<dbReference type="EMBL" id="AAQJ02000001">
    <property type="protein sequence ID" value="EDP46979.1"/>
    <property type="molecule type" value="Genomic_DNA"/>
</dbReference>
<dbReference type="Pfam" id="PF05791">
    <property type="entry name" value="Bacillus_HBL"/>
    <property type="match status" value="1"/>
</dbReference>
<reference evidence="2" key="1">
    <citation type="submission" date="2006-04" db="EMBL/GenBank/DDBJ databases">
        <authorList>
            <person name="Seshadri R."/>
            <person name="Federici B.A."/>
        </authorList>
    </citation>
    <scope>NUCLEOTIDE SEQUENCE [LARGE SCALE GENOMIC DNA]</scope>
</reference>
<evidence type="ECO:0000256" key="1">
    <source>
        <dbReference type="SAM" id="Coils"/>
    </source>
</evidence>
<accession>A8PKF7</accession>
<dbReference type="InterPro" id="IPR052785">
    <property type="entry name" value="Enterotoxin_cmpnt"/>
</dbReference>
<dbReference type="Proteomes" id="UP000054075">
    <property type="component" value="Unassembled WGS sequence"/>
</dbReference>
<dbReference type="OrthoDB" id="9786919at2"/>